<gene>
    <name evidence="1" type="ORF">MtrDRAFT_AC147431g7v2</name>
</gene>
<protein>
    <submittedName>
        <fullName evidence="1">Uncharacterized protein</fullName>
    </submittedName>
</protein>
<sequence length="62" mass="7086">MTRVGSGRQCTRLWMGDLLGSFPKSVRVRTKHTEKTCVGLWGQSAILKVVWMKRKTHDEKLG</sequence>
<dbReference type="AlphaFoldDB" id="Q1S5I6"/>
<dbReference type="EMBL" id="AC147431">
    <property type="protein sequence ID" value="ABE88120.1"/>
    <property type="molecule type" value="Genomic_DNA"/>
</dbReference>
<reference evidence="1" key="2">
    <citation type="submission" date="2006-04" db="EMBL/GenBank/DDBJ databases">
        <authorList>
            <consortium name="The International Medicago Genome Annotation Group"/>
        </authorList>
    </citation>
    <scope>NUCLEOTIDE SEQUENCE</scope>
</reference>
<proteinExistence type="predicted"/>
<name>Q1S5I6_MEDTR</name>
<accession>Q1S5I6</accession>
<evidence type="ECO:0000313" key="1">
    <source>
        <dbReference type="EMBL" id="ABE88120.1"/>
    </source>
</evidence>
<organism evidence="1">
    <name type="scientific">Medicago truncatula</name>
    <name type="common">Barrel medic</name>
    <name type="synonym">Medicago tribuloides</name>
    <dbReference type="NCBI Taxonomy" id="3880"/>
    <lineage>
        <taxon>Eukaryota</taxon>
        <taxon>Viridiplantae</taxon>
        <taxon>Streptophyta</taxon>
        <taxon>Embryophyta</taxon>
        <taxon>Tracheophyta</taxon>
        <taxon>Spermatophyta</taxon>
        <taxon>Magnoliopsida</taxon>
        <taxon>eudicotyledons</taxon>
        <taxon>Gunneridae</taxon>
        <taxon>Pentapetalae</taxon>
        <taxon>rosids</taxon>
        <taxon>fabids</taxon>
        <taxon>Fabales</taxon>
        <taxon>Fabaceae</taxon>
        <taxon>Papilionoideae</taxon>
        <taxon>50 kb inversion clade</taxon>
        <taxon>NPAAA clade</taxon>
        <taxon>Hologalegina</taxon>
        <taxon>IRL clade</taxon>
        <taxon>Trifolieae</taxon>
        <taxon>Medicago</taxon>
    </lineage>
</organism>
<reference evidence="1" key="1">
    <citation type="submission" date="2006-03" db="EMBL/GenBank/DDBJ databases">
        <authorList>
            <person name="Qin B."/>
            <person name="Lin S."/>
            <person name="Roe B.A."/>
        </authorList>
    </citation>
    <scope>NUCLEOTIDE SEQUENCE</scope>
</reference>